<keyword evidence="3" id="KW-0551">Lipid droplet</keyword>
<dbReference type="PANTHER" id="PTHR13390:SF0">
    <property type="entry name" value="LIPID DROPLET-ASSOCIATED HYDROLASE"/>
    <property type="match status" value="1"/>
</dbReference>
<dbReference type="Proteomes" id="UP001443914">
    <property type="component" value="Unassembled WGS sequence"/>
</dbReference>
<dbReference type="InterPro" id="IPR029058">
    <property type="entry name" value="AB_hydrolase_fold"/>
</dbReference>
<evidence type="ECO:0000256" key="2">
    <source>
        <dbReference type="ARBA" id="ARBA00008300"/>
    </source>
</evidence>
<protein>
    <recommendedName>
        <fullName evidence="7">Lipid droplet-associated hydrolase</fullName>
    </recommendedName>
</protein>
<comment type="similarity">
    <text evidence="2">Belongs to the AB hydrolase superfamily. LDAH family.</text>
</comment>
<keyword evidence="4" id="KW-0378">Hydrolase</keyword>
<reference evidence="5 6" key="1">
    <citation type="submission" date="2024-03" db="EMBL/GenBank/DDBJ databases">
        <title>WGS assembly of Saponaria officinalis var. Norfolk2.</title>
        <authorList>
            <person name="Jenkins J."/>
            <person name="Shu S."/>
            <person name="Grimwood J."/>
            <person name="Barry K."/>
            <person name="Goodstein D."/>
            <person name="Schmutz J."/>
            <person name="Leebens-Mack J."/>
            <person name="Osbourn A."/>
        </authorList>
    </citation>
    <scope>NUCLEOTIDE SEQUENCE [LARGE SCALE GENOMIC DNA]</scope>
    <source>
        <strain evidence="6">cv. Norfolk2</strain>
        <strain evidence="5">JIC</strain>
        <tissue evidence="5">Leaf</tissue>
    </source>
</reference>
<dbReference type="Pfam" id="PF10230">
    <property type="entry name" value="LIDHydrolase"/>
    <property type="match status" value="1"/>
</dbReference>
<dbReference type="GO" id="GO:0005811">
    <property type="term" value="C:lipid droplet"/>
    <property type="evidence" value="ECO:0007669"/>
    <property type="project" value="UniProtKB-SubCell"/>
</dbReference>
<sequence length="309" mass="34687">MSSSNLISDYVRKASTRLCNVSGHMTELLEIISPNPTLHVLFIPGNPGIVNFYTDFLESLYEQLDATASITAIGHISQTAKDWERGRLFSLEEQINHKIDFIAHELQSSHIPVILVGHSVGSYISIEIFKRASPKVNYFVGLYPFLTLNAKSYKQTAIKKLTESRLLCFIFSLFVTMMGLIPSCSRYIVKKTIGSTWSDTAVDAGCSHLLKYHTIRNVLFMAKTEFQKFSGAPDWKFLGAKQDQIAFLFGIDDHWGPLSLFEEISKQTPEMSLSIEKEGHDHAFSCTVAGSRWVAQHVSALIQKRSSTL</sequence>
<comment type="subcellular location">
    <subcellularLocation>
        <location evidence="1">Lipid droplet</location>
    </subcellularLocation>
</comment>
<keyword evidence="6" id="KW-1185">Reference proteome</keyword>
<evidence type="ECO:0000313" key="6">
    <source>
        <dbReference type="Proteomes" id="UP001443914"/>
    </source>
</evidence>
<evidence type="ECO:0000256" key="4">
    <source>
        <dbReference type="ARBA" id="ARBA00022801"/>
    </source>
</evidence>
<dbReference type="GO" id="GO:0016298">
    <property type="term" value="F:lipase activity"/>
    <property type="evidence" value="ECO:0007669"/>
    <property type="project" value="InterPro"/>
</dbReference>
<dbReference type="EMBL" id="JBDFQZ010000001">
    <property type="protein sequence ID" value="KAK9755316.1"/>
    <property type="molecule type" value="Genomic_DNA"/>
</dbReference>
<comment type="caution">
    <text evidence="5">The sequence shown here is derived from an EMBL/GenBank/DDBJ whole genome shotgun (WGS) entry which is preliminary data.</text>
</comment>
<dbReference type="InterPro" id="IPR019363">
    <property type="entry name" value="LDAH"/>
</dbReference>
<evidence type="ECO:0000256" key="3">
    <source>
        <dbReference type="ARBA" id="ARBA00022677"/>
    </source>
</evidence>
<dbReference type="SUPFAM" id="SSF53474">
    <property type="entry name" value="alpha/beta-Hydrolases"/>
    <property type="match status" value="1"/>
</dbReference>
<proteinExistence type="inferred from homology"/>
<evidence type="ECO:0008006" key="7">
    <source>
        <dbReference type="Google" id="ProtNLM"/>
    </source>
</evidence>
<name>A0AAW1N880_SAPOF</name>
<organism evidence="5 6">
    <name type="scientific">Saponaria officinalis</name>
    <name type="common">Common soapwort</name>
    <name type="synonym">Lychnis saponaria</name>
    <dbReference type="NCBI Taxonomy" id="3572"/>
    <lineage>
        <taxon>Eukaryota</taxon>
        <taxon>Viridiplantae</taxon>
        <taxon>Streptophyta</taxon>
        <taxon>Embryophyta</taxon>
        <taxon>Tracheophyta</taxon>
        <taxon>Spermatophyta</taxon>
        <taxon>Magnoliopsida</taxon>
        <taxon>eudicotyledons</taxon>
        <taxon>Gunneridae</taxon>
        <taxon>Pentapetalae</taxon>
        <taxon>Caryophyllales</taxon>
        <taxon>Caryophyllaceae</taxon>
        <taxon>Caryophylleae</taxon>
        <taxon>Saponaria</taxon>
    </lineage>
</organism>
<dbReference type="PANTHER" id="PTHR13390">
    <property type="entry name" value="LIPASE"/>
    <property type="match status" value="1"/>
</dbReference>
<accession>A0AAW1N880</accession>
<dbReference type="Gene3D" id="3.40.50.1820">
    <property type="entry name" value="alpha/beta hydrolase"/>
    <property type="match status" value="1"/>
</dbReference>
<gene>
    <name evidence="5" type="ORF">RND81_01G017600</name>
</gene>
<dbReference type="EMBL" id="JBDFQZ010000001">
    <property type="protein sequence ID" value="KAK9755315.1"/>
    <property type="molecule type" value="Genomic_DNA"/>
</dbReference>
<evidence type="ECO:0000313" key="5">
    <source>
        <dbReference type="EMBL" id="KAK9755316.1"/>
    </source>
</evidence>
<dbReference type="GO" id="GO:0019915">
    <property type="term" value="P:lipid storage"/>
    <property type="evidence" value="ECO:0007669"/>
    <property type="project" value="InterPro"/>
</dbReference>
<evidence type="ECO:0000256" key="1">
    <source>
        <dbReference type="ARBA" id="ARBA00004502"/>
    </source>
</evidence>
<dbReference type="AlphaFoldDB" id="A0AAW1N880"/>